<gene>
    <name evidence="4" type="ORF">Drose_11975</name>
</gene>
<evidence type="ECO:0000256" key="1">
    <source>
        <dbReference type="SAM" id="MobiDB-lite"/>
    </source>
</evidence>
<feature type="compositionally biased region" description="Low complexity" evidence="1">
    <location>
        <begin position="101"/>
        <end position="115"/>
    </location>
</feature>
<dbReference type="InterPro" id="IPR001919">
    <property type="entry name" value="CBD2"/>
</dbReference>
<organism evidence="4 5">
    <name type="scientific">Dactylosporangium roseum</name>
    <dbReference type="NCBI Taxonomy" id="47989"/>
    <lineage>
        <taxon>Bacteria</taxon>
        <taxon>Bacillati</taxon>
        <taxon>Actinomycetota</taxon>
        <taxon>Actinomycetes</taxon>
        <taxon>Micromonosporales</taxon>
        <taxon>Micromonosporaceae</taxon>
        <taxon>Dactylosporangium</taxon>
    </lineage>
</organism>
<feature type="domain" description="CBM2" evidence="3">
    <location>
        <begin position="114"/>
        <end position="228"/>
    </location>
</feature>
<name>A0ABY5Z9U6_9ACTN</name>
<keyword evidence="2" id="KW-1133">Transmembrane helix</keyword>
<dbReference type="Proteomes" id="UP001058271">
    <property type="component" value="Chromosome"/>
</dbReference>
<evidence type="ECO:0000313" key="5">
    <source>
        <dbReference type="Proteomes" id="UP001058271"/>
    </source>
</evidence>
<feature type="transmembrane region" description="Helical" evidence="2">
    <location>
        <begin position="36"/>
        <end position="60"/>
    </location>
</feature>
<evidence type="ECO:0000313" key="4">
    <source>
        <dbReference type="EMBL" id="UWZ38870.1"/>
    </source>
</evidence>
<dbReference type="EMBL" id="CP073721">
    <property type="protein sequence ID" value="UWZ38870.1"/>
    <property type="molecule type" value="Genomic_DNA"/>
</dbReference>
<dbReference type="PROSITE" id="PS51173">
    <property type="entry name" value="CBM2"/>
    <property type="match status" value="1"/>
</dbReference>
<accession>A0ABY5Z9U6</accession>
<dbReference type="SMART" id="SM00637">
    <property type="entry name" value="CBD_II"/>
    <property type="match status" value="1"/>
</dbReference>
<protein>
    <submittedName>
        <fullName evidence="4">Cellulose binding domain-containing protein</fullName>
    </submittedName>
</protein>
<proteinExistence type="predicted"/>
<reference evidence="4" key="1">
    <citation type="submission" date="2021-04" db="EMBL/GenBank/DDBJ databases">
        <title>Biosynthetic gene clusters of Dactylosporangioum roseum.</title>
        <authorList>
            <person name="Hartkoorn R.C."/>
            <person name="Beaudoing E."/>
            <person name="Hot D."/>
            <person name="Moureu S."/>
        </authorList>
    </citation>
    <scope>NUCLEOTIDE SEQUENCE</scope>
    <source>
        <strain evidence="4">NRRL B-16295</strain>
    </source>
</reference>
<dbReference type="SUPFAM" id="SSF49384">
    <property type="entry name" value="Carbohydrate-binding domain"/>
    <property type="match status" value="1"/>
</dbReference>
<dbReference type="InterPro" id="IPR012291">
    <property type="entry name" value="CBM2_carb-bd_dom_sf"/>
</dbReference>
<dbReference type="RefSeq" id="WP_260728258.1">
    <property type="nucleotide sequence ID" value="NZ_BAAABS010000041.1"/>
</dbReference>
<dbReference type="InterPro" id="IPR008965">
    <property type="entry name" value="CBM2/CBM3_carb-bd_dom_sf"/>
</dbReference>
<dbReference type="Gene3D" id="2.60.40.290">
    <property type="match status" value="1"/>
</dbReference>
<sequence length="229" mass="22095">MGPVKRPRSVPVVLLDTLAQAPGGLRRLLRGGDRPVVAGVAGGSLAALAGTGALVAVFLWPSAPPAPAGGPAPPATAAGSTTGHAGGSAQAPSSAPPSPSPSASTRAAPGTSAPSRGATPVPLTARFARGNDGLAGYPATIAVTNPGTVPVTGWTVTLTLPRSTLTVTDVSGATVTRDGAVWTFVPDSGTAQVGGGRSVTVSFRVNGAALLDATPTACTVDGRPCEGVG</sequence>
<evidence type="ECO:0000256" key="2">
    <source>
        <dbReference type="SAM" id="Phobius"/>
    </source>
</evidence>
<dbReference type="Pfam" id="PF00553">
    <property type="entry name" value="CBM_2"/>
    <property type="match status" value="1"/>
</dbReference>
<keyword evidence="5" id="KW-1185">Reference proteome</keyword>
<keyword evidence="2" id="KW-0812">Transmembrane</keyword>
<evidence type="ECO:0000259" key="3">
    <source>
        <dbReference type="PROSITE" id="PS51173"/>
    </source>
</evidence>
<keyword evidence="2" id="KW-0472">Membrane</keyword>
<feature type="compositionally biased region" description="Low complexity" evidence="1">
    <location>
        <begin position="75"/>
        <end position="93"/>
    </location>
</feature>
<feature type="region of interest" description="Disordered" evidence="1">
    <location>
        <begin position="66"/>
        <end position="123"/>
    </location>
</feature>